<gene>
    <name evidence="2" type="ORF">NCTC10924_01590</name>
</gene>
<evidence type="ECO:0000313" key="3">
    <source>
        <dbReference type="Proteomes" id="UP000306241"/>
    </source>
</evidence>
<reference evidence="2 3" key="1">
    <citation type="submission" date="2019-05" db="EMBL/GenBank/DDBJ databases">
        <authorList>
            <consortium name="Pathogen Informatics"/>
        </authorList>
    </citation>
    <scope>NUCLEOTIDE SEQUENCE [LARGE SCALE GENOMIC DNA]</scope>
    <source>
        <strain evidence="2 3">NCTC10924</strain>
    </source>
</reference>
<evidence type="ECO:0000313" key="2">
    <source>
        <dbReference type="EMBL" id="VTT46045.1"/>
    </source>
</evidence>
<feature type="coiled-coil region" evidence="1">
    <location>
        <begin position="30"/>
        <end position="57"/>
    </location>
</feature>
<dbReference type="AlphaFoldDB" id="A0A4V0HBN3"/>
<dbReference type="EMBL" id="LR594052">
    <property type="protein sequence ID" value="VTT46045.1"/>
    <property type="molecule type" value="Genomic_DNA"/>
</dbReference>
<dbReference type="RefSeq" id="WP_003084563.1">
    <property type="nucleotide sequence ID" value="NZ_CP070236.1"/>
</dbReference>
<dbReference type="OrthoDB" id="2235857at2"/>
<evidence type="ECO:0000256" key="1">
    <source>
        <dbReference type="SAM" id="Coils"/>
    </source>
</evidence>
<protein>
    <submittedName>
        <fullName evidence="2">Chemotaxis protein</fullName>
    </submittedName>
</protein>
<proteinExistence type="predicted"/>
<keyword evidence="1" id="KW-0175">Coiled coil</keyword>
<accession>A0A4V0HBN3</accession>
<dbReference type="Proteomes" id="UP000306241">
    <property type="component" value="Chromosome"/>
</dbReference>
<sequence>MKIKPFLIGGLASYIAYMTYQNKEKIISNLSKVKETKDKIQLDLNSIKANLKLIQSEAEKIQTISDDLTYKLRVFNQETQPKINQIKERMEKYQ</sequence>
<organism evidence="2 3">
    <name type="scientific">Streptococcus porcinus</name>
    <dbReference type="NCBI Taxonomy" id="1340"/>
    <lineage>
        <taxon>Bacteria</taxon>
        <taxon>Bacillati</taxon>
        <taxon>Bacillota</taxon>
        <taxon>Bacilli</taxon>
        <taxon>Lactobacillales</taxon>
        <taxon>Streptococcaceae</taxon>
        <taxon>Streptococcus</taxon>
    </lineage>
</organism>
<name>A0A4V0HBN3_STRPO</name>